<protein>
    <recommendedName>
        <fullName evidence="7">OmpR/PhoB-type domain-containing protein</fullName>
    </recommendedName>
</protein>
<dbReference type="Pfam" id="PF00486">
    <property type="entry name" value="Trans_reg_C"/>
    <property type="match status" value="1"/>
</dbReference>
<keyword evidence="3" id="KW-0805">Transcription regulation</keyword>
<accession>A0A1E5NXJ0</accession>
<dbReference type="Gene3D" id="1.10.10.10">
    <property type="entry name" value="Winged helix-like DNA-binding domain superfamily/Winged helix DNA-binding domain"/>
    <property type="match status" value="1"/>
</dbReference>
<dbReference type="PANTHER" id="PTHR35807:SF1">
    <property type="entry name" value="TRANSCRIPTIONAL REGULATOR REDD"/>
    <property type="match status" value="1"/>
</dbReference>
<dbReference type="SUPFAM" id="SSF48452">
    <property type="entry name" value="TPR-like"/>
    <property type="match status" value="1"/>
</dbReference>
<dbReference type="EMBL" id="MEHJ01000003">
    <property type="protein sequence ID" value="OEJ20978.1"/>
    <property type="molecule type" value="Genomic_DNA"/>
</dbReference>
<sequence>MIELGVLGELTVRVDRLEVGLKAPMVRRLLAVLLTRAGHPVPVSTLIDALWQGERPQNSHKTLQVYILRLRQALGDAMRIRRHAGGYAVVVGPGELDAQRFEDLVAQGRHARHAGEPEQASQLFTGALSLWRGAPYADVAEAGLVDEEVRRLEEARLALQEERIGVDLELGWHSGLVPELDALVAAHPYREELRAQLMLALYRTGRRREALEVYRSTRRMLREELGIEPRPGLLALHERILRADPGLEPRPAVLPSGPAVAGRPGRPPSRQFLKTMESVGGRASHVACLTPCHRNRVRPPEV</sequence>
<dbReference type="InterPro" id="IPR001867">
    <property type="entry name" value="OmpR/PhoB-type_DNA-bd"/>
</dbReference>
<dbReference type="GO" id="GO:0000160">
    <property type="term" value="P:phosphorelay signal transduction system"/>
    <property type="evidence" value="ECO:0007669"/>
    <property type="project" value="UniProtKB-KW"/>
</dbReference>
<comment type="caution">
    <text evidence="8">The sequence shown here is derived from an EMBL/GenBank/DDBJ whole genome shotgun (WGS) entry which is preliminary data.</text>
</comment>
<feature type="domain" description="OmpR/PhoB-type" evidence="7">
    <location>
        <begin position="1"/>
        <end position="91"/>
    </location>
</feature>
<organism evidence="8 9">
    <name type="scientific">Streptomyces agglomeratus</name>
    <dbReference type="NCBI Taxonomy" id="285458"/>
    <lineage>
        <taxon>Bacteria</taxon>
        <taxon>Bacillati</taxon>
        <taxon>Actinomycetota</taxon>
        <taxon>Actinomycetes</taxon>
        <taxon>Kitasatosporales</taxon>
        <taxon>Streptomycetaceae</taxon>
        <taxon>Streptomyces</taxon>
    </lineage>
</organism>
<dbReference type="SMART" id="SM00862">
    <property type="entry name" value="Trans_reg_C"/>
    <property type="match status" value="1"/>
</dbReference>
<dbReference type="Proteomes" id="UP000095759">
    <property type="component" value="Unassembled WGS sequence"/>
</dbReference>
<name>A0A1E5NXJ0_9ACTN</name>
<dbReference type="InterPro" id="IPR005158">
    <property type="entry name" value="BTAD"/>
</dbReference>
<keyword evidence="2" id="KW-0902">Two-component regulatory system</keyword>
<evidence type="ECO:0000256" key="5">
    <source>
        <dbReference type="ARBA" id="ARBA00023163"/>
    </source>
</evidence>
<reference evidence="8 9" key="1">
    <citation type="submission" date="2016-08" db="EMBL/GenBank/DDBJ databases">
        <title>Complete genome sequence of Streptomyces agglomeratus strain 6-3-2, a novel anti-MRSA actinomycete isolated from Wuli of Tebit, China.</title>
        <authorList>
            <person name="Chen X."/>
        </authorList>
    </citation>
    <scope>NUCLEOTIDE SEQUENCE [LARGE SCALE GENOMIC DNA]</scope>
    <source>
        <strain evidence="8 9">6-3-2</strain>
    </source>
</reference>
<dbReference type="SUPFAM" id="SSF46894">
    <property type="entry name" value="C-terminal effector domain of the bipartite response regulators"/>
    <property type="match status" value="1"/>
</dbReference>
<evidence type="ECO:0000313" key="8">
    <source>
        <dbReference type="EMBL" id="OEJ20978.1"/>
    </source>
</evidence>
<comment type="similarity">
    <text evidence="1">Belongs to the AfsR/DnrI/RedD regulatory family.</text>
</comment>
<dbReference type="CDD" id="cd15831">
    <property type="entry name" value="BTAD"/>
    <property type="match status" value="1"/>
</dbReference>
<dbReference type="GO" id="GO:0003677">
    <property type="term" value="F:DNA binding"/>
    <property type="evidence" value="ECO:0007669"/>
    <property type="project" value="UniProtKB-UniRule"/>
</dbReference>
<evidence type="ECO:0000313" key="9">
    <source>
        <dbReference type="Proteomes" id="UP000095759"/>
    </source>
</evidence>
<dbReference type="PROSITE" id="PS51755">
    <property type="entry name" value="OMPR_PHOB"/>
    <property type="match status" value="1"/>
</dbReference>
<dbReference type="Pfam" id="PF03704">
    <property type="entry name" value="BTAD"/>
    <property type="match status" value="1"/>
</dbReference>
<dbReference type="InterPro" id="IPR011990">
    <property type="entry name" value="TPR-like_helical_dom_sf"/>
</dbReference>
<dbReference type="InterPro" id="IPR036388">
    <property type="entry name" value="WH-like_DNA-bd_sf"/>
</dbReference>
<gene>
    <name evidence="8" type="ORF">AS594_40035</name>
</gene>
<evidence type="ECO:0000256" key="4">
    <source>
        <dbReference type="ARBA" id="ARBA00023125"/>
    </source>
</evidence>
<dbReference type="SMART" id="SM01043">
    <property type="entry name" value="BTAD"/>
    <property type="match status" value="1"/>
</dbReference>
<evidence type="ECO:0000256" key="1">
    <source>
        <dbReference type="ARBA" id="ARBA00005820"/>
    </source>
</evidence>
<keyword evidence="5" id="KW-0804">Transcription</keyword>
<dbReference type="GO" id="GO:0006355">
    <property type="term" value="P:regulation of DNA-templated transcription"/>
    <property type="evidence" value="ECO:0007669"/>
    <property type="project" value="InterPro"/>
</dbReference>
<evidence type="ECO:0000256" key="2">
    <source>
        <dbReference type="ARBA" id="ARBA00023012"/>
    </source>
</evidence>
<keyword evidence="9" id="KW-1185">Reference proteome</keyword>
<evidence type="ECO:0000256" key="6">
    <source>
        <dbReference type="PROSITE-ProRule" id="PRU01091"/>
    </source>
</evidence>
<proteinExistence type="inferred from homology"/>
<dbReference type="Gene3D" id="1.25.40.10">
    <property type="entry name" value="Tetratricopeptide repeat domain"/>
    <property type="match status" value="1"/>
</dbReference>
<dbReference type="RefSeq" id="WP_069936349.1">
    <property type="nucleotide sequence ID" value="NZ_MEHJ01000003.1"/>
</dbReference>
<keyword evidence="4 6" id="KW-0238">DNA-binding</keyword>
<dbReference type="PANTHER" id="PTHR35807">
    <property type="entry name" value="TRANSCRIPTIONAL REGULATOR REDD-RELATED"/>
    <property type="match status" value="1"/>
</dbReference>
<evidence type="ECO:0000256" key="3">
    <source>
        <dbReference type="ARBA" id="ARBA00023015"/>
    </source>
</evidence>
<dbReference type="InterPro" id="IPR016032">
    <property type="entry name" value="Sig_transdc_resp-reg_C-effctor"/>
</dbReference>
<evidence type="ECO:0000259" key="7">
    <source>
        <dbReference type="PROSITE" id="PS51755"/>
    </source>
</evidence>
<dbReference type="AlphaFoldDB" id="A0A1E5NXJ0"/>
<dbReference type="InterPro" id="IPR051677">
    <property type="entry name" value="AfsR-DnrI-RedD_regulator"/>
</dbReference>
<feature type="DNA-binding region" description="OmpR/PhoB-type" evidence="6">
    <location>
        <begin position="1"/>
        <end position="91"/>
    </location>
</feature>